<dbReference type="Gene3D" id="1.10.10.10">
    <property type="entry name" value="Winged helix-like DNA-binding domain superfamily/Winged helix DNA-binding domain"/>
    <property type="match status" value="1"/>
</dbReference>
<evidence type="ECO:0000256" key="3">
    <source>
        <dbReference type="ARBA" id="ARBA00023163"/>
    </source>
</evidence>
<dbReference type="Pfam" id="PF07729">
    <property type="entry name" value="FCD"/>
    <property type="match status" value="1"/>
</dbReference>
<keyword evidence="1" id="KW-0805">Transcription regulation</keyword>
<keyword evidence="6" id="KW-1185">Reference proteome</keyword>
<dbReference type="PROSITE" id="PS50949">
    <property type="entry name" value="HTH_GNTR"/>
    <property type="match status" value="1"/>
</dbReference>
<dbReference type="GO" id="GO:0003677">
    <property type="term" value="F:DNA binding"/>
    <property type="evidence" value="ECO:0007669"/>
    <property type="project" value="UniProtKB-KW"/>
</dbReference>
<evidence type="ECO:0000313" key="6">
    <source>
        <dbReference type="Proteomes" id="UP000202922"/>
    </source>
</evidence>
<organism evidence="5 6">
    <name type="scientific">Actibacterium lipolyticum</name>
    <dbReference type="NCBI Taxonomy" id="1524263"/>
    <lineage>
        <taxon>Bacteria</taxon>
        <taxon>Pseudomonadati</taxon>
        <taxon>Pseudomonadota</taxon>
        <taxon>Alphaproteobacteria</taxon>
        <taxon>Rhodobacterales</taxon>
        <taxon>Roseobacteraceae</taxon>
        <taxon>Actibacterium</taxon>
    </lineage>
</organism>
<dbReference type="PANTHER" id="PTHR43537:SF45">
    <property type="entry name" value="GNTR FAMILY REGULATORY PROTEIN"/>
    <property type="match status" value="1"/>
</dbReference>
<dbReference type="OrthoDB" id="8638122at2"/>
<dbReference type="SMART" id="SM00895">
    <property type="entry name" value="FCD"/>
    <property type="match status" value="1"/>
</dbReference>
<feature type="domain" description="HTH gntR-type" evidence="4">
    <location>
        <begin position="23"/>
        <end position="90"/>
    </location>
</feature>
<evidence type="ECO:0000256" key="1">
    <source>
        <dbReference type="ARBA" id="ARBA00023015"/>
    </source>
</evidence>
<dbReference type="InterPro" id="IPR036388">
    <property type="entry name" value="WH-like_DNA-bd_sf"/>
</dbReference>
<sequence length="245" mass="27331">MPIQENFADVLNRLGAPVASGNQSASARTLDSLRRRIISLELPPETVLSRSELAREYKISQTPLRDALQKLEAEGLVDIYPQSKTLVTRIDSGQIHEAHFLRLAVEVEVVRILAKTADDATIARLRTIVAMQEALAENPDEMGAFQDLDEVFHQAMMSAAGQAGLHGLIRAQSGHLNRVRRLDMPDNQKIRRILDGHKRIIAALEAHDPDEAVAAIREHLSQTVSRIEILRAQYPEYFRPVAQAD</sequence>
<dbReference type="SUPFAM" id="SSF46785">
    <property type="entry name" value="Winged helix' DNA-binding domain"/>
    <property type="match status" value="1"/>
</dbReference>
<name>A0A238L8A9_9RHOB</name>
<accession>A0A238L8A9</accession>
<evidence type="ECO:0000313" key="5">
    <source>
        <dbReference type="EMBL" id="SMX51071.1"/>
    </source>
</evidence>
<dbReference type="RefSeq" id="WP_093968845.1">
    <property type="nucleotide sequence ID" value="NZ_FXYE01000004.1"/>
</dbReference>
<evidence type="ECO:0000259" key="4">
    <source>
        <dbReference type="PROSITE" id="PS50949"/>
    </source>
</evidence>
<dbReference type="SMART" id="SM00345">
    <property type="entry name" value="HTH_GNTR"/>
    <property type="match status" value="1"/>
</dbReference>
<proteinExistence type="predicted"/>
<evidence type="ECO:0000256" key="2">
    <source>
        <dbReference type="ARBA" id="ARBA00023125"/>
    </source>
</evidence>
<dbReference type="Gene3D" id="1.20.120.530">
    <property type="entry name" value="GntR ligand-binding domain-like"/>
    <property type="match status" value="1"/>
</dbReference>
<dbReference type="AlphaFoldDB" id="A0A238L8A9"/>
<dbReference type="PANTHER" id="PTHR43537">
    <property type="entry name" value="TRANSCRIPTIONAL REGULATOR, GNTR FAMILY"/>
    <property type="match status" value="1"/>
</dbReference>
<keyword evidence="2" id="KW-0238">DNA-binding</keyword>
<dbReference type="Proteomes" id="UP000202922">
    <property type="component" value="Unassembled WGS sequence"/>
</dbReference>
<dbReference type="InterPro" id="IPR011711">
    <property type="entry name" value="GntR_C"/>
</dbReference>
<protein>
    <submittedName>
        <fullName evidence="5">Putative HTH-type transcriptional regulator YdfH</fullName>
    </submittedName>
</protein>
<dbReference type="GO" id="GO:0003700">
    <property type="term" value="F:DNA-binding transcription factor activity"/>
    <property type="evidence" value="ECO:0007669"/>
    <property type="project" value="InterPro"/>
</dbReference>
<keyword evidence="3" id="KW-0804">Transcription</keyword>
<gene>
    <name evidence="5" type="primary">ydfH_7</name>
    <name evidence="5" type="ORF">COL8621_03601</name>
</gene>
<dbReference type="Pfam" id="PF00392">
    <property type="entry name" value="GntR"/>
    <property type="match status" value="1"/>
</dbReference>
<dbReference type="SUPFAM" id="SSF48008">
    <property type="entry name" value="GntR ligand-binding domain-like"/>
    <property type="match status" value="1"/>
</dbReference>
<dbReference type="EMBL" id="FXYE01000004">
    <property type="protein sequence ID" value="SMX51071.1"/>
    <property type="molecule type" value="Genomic_DNA"/>
</dbReference>
<dbReference type="InterPro" id="IPR000524">
    <property type="entry name" value="Tscrpt_reg_HTH_GntR"/>
</dbReference>
<reference evidence="6" key="1">
    <citation type="submission" date="2017-05" db="EMBL/GenBank/DDBJ databases">
        <authorList>
            <person name="Rodrigo-Torres L."/>
            <person name="Arahal R. D."/>
            <person name="Lucena T."/>
        </authorList>
    </citation>
    <scope>NUCLEOTIDE SEQUENCE [LARGE SCALE GENOMIC DNA]</scope>
    <source>
        <strain evidence="6">CECT 8621</strain>
    </source>
</reference>
<dbReference type="InterPro" id="IPR008920">
    <property type="entry name" value="TF_FadR/GntR_C"/>
</dbReference>
<dbReference type="InterPro" id="IPR036390">
    <property type="entry name" value="WH_DNA-bd_sf"/>
</dbReference>
<dbReference type="PRINTS" id="PR00035">
    <property type="entry name" value="HTHGNTR"/>
</dbReference>